<organism evidence="6 7">
    <name type="scientific">Lacticaseibacillus brantae DSM 23927</name>
    <dbReference type="NCBI Taxonomy" id="1423727"/>
    <lineage>
        <taxon>Bacteria</taxon>
        <taxon>Bacillati</taxon>
        <taxon>Bacillota</taxon>
        <taxon>Bacilli</taxon>
        <taxon>Lactobacillales</taxon>
        <taxon>Lactobacillaceae</taxon>
        <taxon>Lacticaseibacillus</taxon>
    </lineage>
</organism>
<evidence type="ECO:0000256" key="2">
    <source>
        <dbReference type="ARBA" id="ARBA00022759"/>
    </source>
</evidence>
<dbReference type="PROSITE" id="PS51257">
    <property type="entry name" value="PROKAR_LIPOPROTEIN"/>
    <property type="match status" value="1"/>
</dbReference>
<dbReference type="OrthoDB" id="4376109at2"/>
<dbReference type="InterPro" id="IPR016071">
    <property type="entry name" value="Staphylococal_nuclease_OB-fold"/>
</dbReference>
<keyword evidence="3" id="KW-0378">Hydrolase</keyword>
<dbReference type="Pfam" id="PF00565">
    <property type="entry name" value="SNase"/>
    <property type="match status" value="1"/>
</dbReference>
<dbReference type="PROSITE" id="PS50830">
    <property type="entry name" value="TNASE_3"/>
    <property type="match status" value="1"/>
</dbReference>
<name>A0A0R2AY43_9LACO</name>
<reference evidence="6 7" key="1">
    <citation type="journal article" date="2015" name="Genome Announc.">
        <title>Expanding the biotechnology potential of lactobacilli through comparative genomics of 213 strains and associated genera.</title>
        <authorList>
            <person name="Sun Z."/>
            <person name="Harris H.M."/>
            <person name="McCann A."/>
            <person name="Guo C."/>
            <person name="Argimon S."/>
            <person name="Zhang W."/>
            <person name="Yang X."/>
            <person name="Jeffery I.B."/>
            <person name="Cooney J.C."/>
            <person name="Kagawa T.F."/>
            <person name="Liu W."/>
            <person name="Song Y."/>
            <person name="Salvetti E."/>
            <person name="Wrobel A."/>
            <person name="Rasinkangas P."/>
            <person name="Parkhill J."/>
            <person name="Rea M.C."/>
            <person name="O'Sullivan O."/>
            <person name="Ritari J."/>
            <person name="Douillard F.P."/>
            <person name="Paul Ross R."/>
            <person name="Yang R."/>
            <person name="Briner A.E."/>
            <person name="Felis G.E."/>
            <person name="de Vos W.M."/>
            <person name="Barrangou R."/>
            <person name="Klaenhammer T.R."/>
            <person name="Caufield P.W."/>
            <person name="Cui Y."/>
            <person name="Zhang H."/>
            <person name="O'Toole P.W."/>
        </authorList>
    </citation>
    <scope>NUCLEOTIDE SEQUENCE [LARGE SCALE GENOMIC DNA]</scope>
    <source>
        <strain evidence="6 7">DSM 23927</strain>
    </source>
</reference>
<dbReference type="RefSeq" id="WP_057894212.1">
    <property type="nucleotide sequence ID" value="NZ_AYZQ01000002.1"/>
</dbReference>
<protein>
    <recommendedName>
        <fullName evidence="5">TNase-like domain-containing protein</fullName>
    </recommendedName>
</protein>
<accession>A0A0R2AY43</accession>
<dbReference type="SUPFAM" id="SSF50199">
    <property type="entry name" value="Staphylococcal nuclease"/>
    <property type="match status" value="1"/>
</dbReference>
<dbReference type="GO" id="GO:0016787">
    <property type="term" value="F:hydrolase activity"/>
    <property type="evidence" value="ECO:0007669"/>
    <property type="project" value="UniProtKB-KW"/>
</dbReference>
<dbReference type="PATRIC" id="fig|1423727.3.peg.922"/>
<feature type="chain" id="PRO_5006415081" description="TNase-like domain-containing protein" evidence="4">
    <location>
        <begin position="26"/>
        <end position="208"/>
    </location>
</feature>
<dbReference type="GO" id="GO:0004519">
    <property type="term" value="F:endonuclease activity"/>
    <property type="evidence" value="ECO:0007669"/>
    <property type="project" value="UniProtKB-KW"/>
</dbReference>
<evidence type="ECO:0000256" key="1">
    <source>
        <dbReference type="ARBA" id="ARBA00022722"/>
    </source>
</evidence>
<evidence type="ECO:0000256" key="3">
    <source>
        <dbReference type="ARBA" id="ARBA00022801"/>
    </source>
</evidence>
<dbReference type="STRING" id="1423727.FC34_GL000916"/>
<feature type="domain" description="TNase-like" evidence="5">
    <location>
        <begin position="58"/>
        <end position="192"/>
    </location>
</feature>
<proteinExistence type="predicted"/>
<evidence type="ECO:0000256" key="4">
    <source>
        <dbReference type="SAM" id="SignalP"/>
    </source>
</evidence>
<comment type="caution">
    <text evidence="6">The sequence shown here is derived from an EMBL/GenBank/DDBJ whole genome shotgun (WGS) entry which is preliminary data.</text>
</comment>
<dbReference type="Proteomes" id="UP000051672">
    <property type="component" value="Unassembled WGS sequence"/>
</dbReference>
<keyword evidence="2" id="KW-0255">Endonuclease</keyword>
<dbReference type="SMART" id="SM00318">
    <property type="entry name" value="SNc"/>
    <property type="match status" value="1"/>
</dbReference>
<evidence type="ECO:0000313" key="7">
    <source>
        <dbReference type="Proteomes" id="UP000051672"/>
    </source>
</evidence>
<evidence type="ECO:0000313" key="6">
    <source>
        <dbReference type="EMBL" id="KRM71936.1"/>
    </source>
</evidence>
<dbReference type="InterPro" id="IPR035437">
    <property type="entry name" value="SNase_OB-fold_sf"/>
</dbReference>
<dbReference type="AlphaFoldDB" id="A0A0R2AY43"/>
<dbReference type="PANTHER" id="PTHR12302">
    <property type="entry name" value="EBNA2 BINDING PROTEIN P100"/>
    <property type="match status" value="1"/>
</dbReference>
<dbReference type="EMBL" id="AYZQ01000002">
    <property type="protein sequence ID" value="KRM71936.1"/>
    <property type="molecule type" value="Genomic_DNA"/>
</dbReference>
<evidence type="ECO:0000259" key="5">
    <source>
        <dbReference type="PROSITE" id="PS50830"/>
    </source>
</evidence>
<gene>
    <name evidence="6" type="ORF">FC34_GL000916</name>
</gene>
<feature type="signal peptide" evidence="4">
    <location>
        <begin position="1"/>
        <end position="25"/>
    </location>
</feature>
<sequence>MRKLQVFLFAFVASLLLVACGQQQASQTTHSSQTSSSVNTAAVQAFDGRNFDVLPKNKQIPVTFVHHVDGDTSSFRLNNHVIKARYLLIDTPETVKANTPVMPYGMQASNYTHQALNDAQRITIMFDKGDYTDKYHRALVYVFVDGKLLQQQLVEKGLARVAYVFAPSTTYLNALNQAQATARANKLNIWSREGYVTNRGFNPKVFAK</sequence>
<keyword evidence="4" id="KW-0732">Signal</keyword>
<keyword evidence="7" id="KW-1185">Reference proteome</keyword>
<dbReference type="PANTHER" id="PTHR12302:SF3">
    <property type="entry name" value="SERINE_THREONINE-PROTEIN KINASE 31"/>
    <property type="match status" value="1"/>
</dbReference>
<keyword evidence="1" id="KW-0540">Nuclease</keyword>
<dbReference type="Gene3D" id="2.40.50.90">
    <property type="match status" value="1"/>
</dbReference>